<reference evidence="13" key="2">
    <citation type="submission" date="2014-06" db="EMBL/GenBank/DDBJ databases">
        <authorList>
            <person name="Aslett M."/>
        </authorList>
    </citation>
    <scope>NUCLEOTIDE SEQUENCE</scope>
</reference>
<dbReference type="GO" id="GO:0005221">
    <property type="term" value="F:intracellularly cyclic nucleotide-activated monoatomic cation channel activity"/>
    <property type="evidence" value="ECO:0007669"/>
    <property type="project" value="InterPro"/>
</dbReference>
<feature type="coiled-coil region" evidence="9">
    <location>
        <begin position="739"/>
        <end position="797"/>
    </location>
</feature>
<dbReference type="PROSITE" id="PS00888">
    <property type="entry name" value="CNMP_BINDING_1"/>
    <property type="match status" value="1"/>
</dbReference>
<dbReference type="SUPFAM" id="SSF51206">
    <property type="entry name" value="cAMP-binding domain-like"/>
    <property type="match status" value="1"/>
</dbReference>
<dbReference type="Gene3D" id="1.10.287.70">
    <property type="match status" value="1"/>
</dbReference>
<evidence type="ECO:0000313" key="15">
    <source>
        <dbReference type="WBParaSite" id="EgrG_000821100"/>
    </source>
</evidence>
<feature type="region of interest" description="Disordered" evidence="10">
    <location>
        <begin position="1"/>
        <end position="45"/>
    </location>
</feature>
<dbReference type="AlphaFoldDB" id="A0A068WDT4"/>
<organism evidence="13">
    <name type="scientific">Echinococcus granulosus</name>
    <name type="common">Hydatid tapeworm</name>
    <dbReference type="NCBI Taxonomy" id="6210"/>
    <lineage>
        <taxon>Eukaryota</taxon>
        <taxon>Metazoa</taxon>
        <taxon>Spiralia</taxon>
        <taxon>Lophotrochozoa</taxon>
        <taxon>Platyhelminthes</taxon>
        <taxon>Cestoda</taxon>
        <taxon>Eucestoda</taxon>
        <taxon>Cyclophyllidea</taxon>
        <taxon>Taeniidae</taxon>
        <taxon>Echinococcus</taxon>
        <taxon>Echinococcus granulosus group</taxon>
    </lineage>
</organism>
<evidence type="ECO:0000256" key="3">
    <source>
        <dbReference type="ARBA" id="ARBA00022692"/>
    </source>
</evidence>
<feature type="transmembrane region" description="Helical" evidence="11">
    <location>
        <begin position="414"/>
        <end position="439"/>
    </location>
</feature>
<keyword evidence="6 11" id="KW-0472">Membrane</keyword>
<gene>
    <name evidence="13" type="ORF">EgrG_000821100</name>
</gene>
<evidence type="ECO:0000256" key="4">
    <source>
        <dbReference type="ARBA" id="ARBA00022989"/>
    </source>
</evidence>
<dbReference type="PANTHER" id="PTHR45638:SF7">
    <property type="entry name" value="CYCLIC NUCLEOTIDE-GATED ION CHANNEL-LIKE, ISOFORM E"/>
    <property type="match status" value="1"/>
</dbReference>
<dbReference type="Gene3D" id="1.10.287.630">
    <property type="entry name" value="Helix hairpin bin"/>
    <property type="match status" value="1"/>
</dbReference>
<feature type="region of interest" description="Disordered" evidence="10">
    <location>
        <begin position="644"/>
        <end position="672"/>
    </location>
</feature>
<reference evidence="15" key="3">
    <citation type="submission" date="2020-10" db="UniProtKB">
        <authorList>
            <consortium name="WormBaseParasite"/>
        </authorList>
    </citation>
    <scope>IDENTIFICATION</scope>
</reference>
<dbReference type="SUPFAM" id="SSF81324">
    <property type="entry name" value="Voltage-gated potassium channels"/>
    <property type="match status" value="1"/>
</dbReference>
<evidence type="ECO:0000256" key="5">
    <source>
        <dbReference type="ARBA" id="ARBA00023065"/>
    </source>
</evidence>
<evidence type="ECO:0000256" key="8">
    <source>
        <dbReference type="ARBA" id="ARBA00023303"/>
    </source>
</evidence>
<dbReference type="InterPro" id="IPR005821">
    <property type="entry name" value="Ion_trans_dom"/>
</dbReference>
<feature type="domain" description="Cyclic nucleotide-binding" evidence="12">
    <location>
        <begin position="520"/>
        <end position="640"/>
    </location>
</feature>
<keyword evidence="7" id="KW-1071">Ligand-gated ion channel</keyword>
<evidence type="ECO:0000313" key="14">
    <source>
        <dbReference type="Proteomes" id="UP000492820"/>
    </source>
</evidence>
<dbReference type="SMART" id="SM00100">
    <property type="entry name" value="cNMP"/>
    <property type="match status" value="1"/>
</dbReference>
<evidence type="ECO:0000313" key="13">
    <source>
        <dbReference type="EMBL" id="CDS15800.1"/>
    </source>
</evidence>
<keyword evidence="3 11" id="KW-0812">Transmembrane</keyword>
<dbReference type="WBParaSite" id="EgrG_000821100">
    <property type="protein sequence ID" value="EgrG_000821100"/>
    <property type="gene ID" value="EgrG_000821100"/>
</dbReference>
<protein>
    <submittedName>
        <fullName evidence="13 15">Cyclic nucleotide gated cation channel</fullName>
    </submittedName>
</protein>
<comment type="subcellular location">
    <subcellularLocation>
        <location evidence="1">Membrane</location>
        <topology evidence="1">Multi-pass membrane protein</topology>
    </subcellularLocation>
</comment>
<evidence type="ECO:0000256" key="6">
    <source>
        <dbReference type="ARBA" id="ARBA00023136"/>
    </source>
</evidence>
<accession>A0A068WDT4</accession>
<keyword evidence="5" id="KW-0406">Ion transport</keyword>
<evidence type="ECO:0000256" key="9">
    <source>
        <dbReference type="SAM" id="Coils"/>
    </source>
</evidence>
<dbReference type="GO" id="GO:0016020">
    <property type="term" value="C:membrane"/>
    <property type="evidence" value="ECO:0007669"/>
    <property type="project" value="UniProtKB-SubCell"/>
</dbReference>
<dbReference type="InterPro" id="IPR014710">
    <property type="entry name" value="RmlC-like_jellyroll"/>
</dbReference>
<dbReference type="PROSITE" id="PS00889">
    <property type="entry name" value="CNMP_BINDING_2"/>
    <property type="match status" value="1"/>
</dbReference>
<evidence type="ECO:0000256" key="11">
    <source>
        <dbReference type="SAM" id="Phobius"/>
    </source>
</evidence>
<dbReference type="GO" id="GO:0044877">
    <property type="term" value="F:protein-containing complex binding"/>
    <property type="evidence" value="ECO:0007669"/>
    <property type="project" value="TreeGrafter"/>
</dbReference>
<keyword evidence="2" id="KW-0813">Transport</keyword>
<dbReference type="Pfam" id="PF00520">
    <property type="entry name" value="Ion_trans"/>
    <property type="match status" value="1"/>
</dbReference>
<evidence type="ECO:0000256" key="7">
    <source>
        <dbReference type="ARBA" id="ARBA00023286"/>
    </source>
</evidence>
<dbReference type="FunFam" id="1.10.287.630:FF:000001">
    <property type="entry name" value="Cyclic nucleotide-gated channel alpha 3"/>
    <property type="match status" value="1"/>
</dbReference>
<dbReference type="OrthoDB" id="421226at2759"/>
<sequence>MNRNDGSYPPAYLSNRPKSDLPEEGSSATQSRQRPSQERLSMPASRPWRKLRNVLLITSNALSPGRREKDTFASNDAFLDYFSTQKRSSLTPYCQQQNSNPRSDQFNQKTQNEDTFYFEGFNKLSKQQPIIKNGEATQDGDPLPSFTLLTQSTRHKEFEVQMAHAVRNRPHHSTGTCTKQQSSASTQNISIQLEEWGGLEENAPPKLRLSAPSFKARCLYSLRNFNFCSPKRTQFPKSCDSCYENPSENSKLFERFRSTHFICNPQGRFMFVWLGIVAMATVYNLWTAIMRQAFHEVQKDKTALWIGLDGVADLIYLADIMVQFRTSYLEKGLVVRDARKIATRYLWSRKFAFDSLALLPFDLFQLVTDSWGYPAPTTPELQSLLRKYLQSFYWATLTLTTIGDITAPEATFQYAFTITTYLLGVFVFATIVGQVGTIINNRNAARLSFENLLDNAKSYMSTHHVPQRLRNRVLRWYDYAWERRRLFGENDLNCLGHLPEKLKTELALHVHLETLKKVTIFHECRPEFLHDLVLKMRPYIFTPGDLICRKGEVAREMFIIADGVLEVIGKAGIVLKRLEAGDFFGEIGILCINGGGNKRTADVRAVGYAELFVLSREDVLSALADHPDAHTIIMEHATQRLMESKSREDAQVTLHQQPTDLAPSETTASRGTEEKSILMYQESQGAAGSALNEIALTGPSRFTGGATAAVRAASTSTATSPAAFEAHYQTFAVKKSILMKREKDAINALAELNQFVEEAMFLLVNCSERISARDERINALMTENILLRRKLKELNEMHSEFAKDWNLGEMA</sequence>
<dbReference type="Gene3D" id="2.60.120.10">
    <property type="entry name" value="Jelly Rolls"/>
    <property type="match status" value="1"/>
</dbReference>
<evidence type="ECO:0000256" key="2">
    <source>
        <dbReference type="ARBA" id="ARBA00022448"/>
    </source>
</evidence>
<proteinExistence type="predicted"/>
<dbReference type="InterPro" id="IPR000595">
    <property type="entry name" value="cNMP-bd_dom"/>
</dbReference>
<dbReference type="CDD" id="cd00038">
    <property type="entry name" value="CAP_ED"/>
    <property type="match status" value="1"/>
</dbReference>
<evidence type="ECO:0000259" key="12">
    <source>
        <dbReference type="PROSITE" id="PS50042"/>
    </source>
</evidence>
<evidence type="ECO:0000256" key="1">
    <source>
        <dbReference type="ARBA" id="ARBA00004141"/>
    </source>
</evidence>
<keyword evidence="8" id="KW-0407">Ion channel</keyword>
<evidence type="ECO:0000256" key="10">
    <source>
        <dbReference type="SAM" id="MobiDB-lite"/>
    </source>
</evidence>
<name>A0A068WDT4_ECHGR</name>
<dbReference type="Proteomes" id="UP000492820">
    <property type="component" value="Unassembled WGS sequence"/>
</dbReference>
<reference evidence="13 14" key="1">
    <citation type="journal article" date="2013" name="Nature">
        <title>The genomes of four tapeworm species reveal adaptations to parasitism.</title>
        <authorList>
            <person name="Tsai I.J."/>
            <person name="Zarowiecki M."/>
            <person name="Holroyd N."/>
            <person name="Garciarrubio A."/>
            <person name="Sanchez-Flores A."/>
            <person name="Brooks K.L."/>
            <person name="Tracey A."/>
            <person name="Bobes R.J."/>
            <person name="Fragoso G."/>
            <person name="Sciutto E."/>
            <person name="Aslett M."/>
            <person name="Beasley H."/>
            <person name="Bennett H.M."/>
            <person name="Cai J."/>
            <person name="Camicia F."/>
            <person name="Clark R."/>
            <person name="Cucher M."/>
            <person name="De Silva N."/>
            <person name="Day T.A."/>
            <person name="Deplazes P."/>
            <person name="Estrada K."/>
            <person name="Fernandez C."/>
            <person name="Holland P.W."/>
            <person name="Hou J."/>
            <person name="Hu S."/>
            <person name="Huckvale T."/>
            <person name="Hung S.S."/>
            <person name="Kamenetzky L."/>
            <person name="Keane J.A."/>
            <person name="Kiss F."/>
            <person name="Koziol U."/>
            <person name="Lambert O."/>
            <person name="Liu K."/>
            <person name="Luo X."/>
            <person name="Luo Y."/>
            <person name="Macchiaroli N."/>
            <person name="Nichol S."/>
            <person name="Paps J."/>
            <person name="Parkinson J."/>
            <person name="Pouchkina-Stantcheva N."/>
            <person name="Riddiford N."/>
            <person name="Rosenzvit M."/>
            <person name="Salinas G."/>
            <person name="Wasmuth J.D."/>
            <person name="Zamanian M."/>
            <person name="Zheng Y."/>
            <person name="Cai X."/>
            <person name="Soberon X."/>
            <person name="Olson P.D."/>
            <person name="Laclette J.P."/>
            <person name="Brehm K."/>
            <person name="Berriman M."/>
            <person name="Garciarrubio A."/>
            <person name="Bobes R.J."/>
            <person name="Fragoso G."/>
            <person name="Sanchez-Flores A."/>
            <person name="Estrada K."/>
            <person name="Cevallos M.A."/>
            <person name="Morett E."/>
            <person name="Gonzalez V."/>
            <person name="Portillo T."/>
            <person name="Ochoa-Leyva A."/>
            <person name="Jose M.V."/>
            <person name="Sciutto E."/>
            <person name="Landa A."/>
            <person name="Jimenez L."/>
            <person name="Valdes V."/>
            <person name="Carrero J.C."/>
            <person name="Larralde C."/>
            <person name="Morales-Montor J."/>
            <person name="Limon-Lason J."/>
            <person name="Soberon X."/>
            <person name="Laclette J.P."/>
        </authorList>
    </citation>
    <scope>NUCLEOTIDE SEQUENCE [LARGE SCALE GENOMIC DNA]</scope>
</reference>
<feature type="compositionally biased region" description="Polar residues" evidence="10">
    <location>
        <begin position="653"/>
        <end position="670"/>
    </location>
</feature>
<dbReference type="PROSITE" id="PS50042">
    <property type="entry name" value="CNMP_BINDING_3"/>
    <property type="match status" value="1"/>
</dbReference>
<dbReference type="Pfam" id="PF00027">
    <property type="entry name" value="cNMP_binding"/>
    <property type="match status" value="1"/>
</dbReference>
<dbReference type="InterPro" id="IPR018490">
    <property type="entry name" value="cNMP-bd_dom_sf"/>
</dbReference>
<dbReference type="PANTHER" id="PTHR45638">
    <property type="entry name" value="CYCLIC NUCLEOTIDE-GATED CATION CHANNEL SUBUNIT A"/>
    <property type="match status" value="1"/>
</dbReference>
<keyword evidence="4 11" id="KW-1133">Transmembrane helix</keyword>
<feature type="transmembrane region" description="Helical" evidence="11">
    <location>
        <begin position="270"/>
        <end position="289"/>
    </location>
</feature>
<keyword evidence="9" id="KW-0175">Coiled coil</keyword>
<dbReference type="InterPro" id="IPR050866">
    <property type="entry name" value="CNG_cation_channel"/>
</dbReference>
<dbReference type="InterPro" id="IPR018488">
    <property type="entry name" value="cNMP-bd_CS"/>
</dbReference>
<dbReference type="EMBL" id="LK028576">
    <property type="protein sequence ID" value="CDS15800.1"/>
    <property type="molecule type" value="Genomic_DNA"/>
</dbReference>